<reference evidence="1" key="2">
    <citation type="submission" date="2020-09" db="EMBL/GenBank/DDBJ databases">
        <authorList>
            <person name="Sun Q."/>
            <person name="Zhou Y."/>
        </authorList>
    </citation>
    <scope>NUCLEOTIDE SEQUENCE</scope>
    <source>
        <strain evidence="1">CGMCC 4.7679</strain>
    </source>
</reference>
<protein>
    <submittedName>
        <fullName evidence="1">Uncharacterized protein</fullName>
    </submittedName>
</protein>
<evidence type="ECO:0000313" key="2">
    <source>
        <dbReference type="Proteomes" id="UP000658656"/>
    </source>
</evidence>
<name>A0A8H9MC07_9PSEU</name>
<dbReference type="Proteomes" id="UP000658656">
    <property type="component" value="Unassembled WGS sequence"/>
</dbReference>
<keyword evidence="2" id="KW-1185">Reference proteome</keyword>
<dbReference type="EMBL" id="BNAV01000003">
    <property type="protein sequence ID" value="GHF50045.1"/>
    <property type="molecule type" value="Genomic_DNA"/>
</dbReference>
<organism evidence="1 2">
    <name type="scientific">Amycolatopsis bartoniae</name>
    <dbReference type="NCBI Taxonomy" id="941986"/>
    <lineage>
        <taxon>Bacteria</taxon>
        <taxon>Bacillati</taxon>
        <taxon>Actinomycetota</taxon>
        <taxon>Actinomycetes</taxon>
        <taxon>Pseudonocardiales</taxon>
        <taxon>Pseudonocardiaceae</taxon>
        <taxon>Amycolatopsis</taxon>
    </lineage>
</organism>
<gene>
    <name evidence="1" type="ORF">GCM10017566_23910</name>
</gene>
<reference evidence="1" key="1">
    <citation type="journal article" date="2014" name="Int. J. Syst. Evol. Microbiol.">
        <title>Complete genome sequence of Corynebacterium casei LMG S-19264T (=DSM 44701T), isolated from a smear-ripened cheese.</title>
        <authorList>
            <consortium name="US DOE Joint Genome Institute (JGI-PGF)"/>
            <person name="Walter F."/>
            <person name="Albersmeier A."/>
            <person name="Kalinowski J."/>
            <person name="Ruckert C."/>
        </authorList>
    </citation>
    <scope>NUCLEOTIDE SEQUENCE</scope>
    <source>
        <strain evidence="1">CGMCC 4.7679</strain>
    </source>
</reference>
<evidence type="ECO:0000313" key="1">
    <source>
        <dbReference type="EMBL" id="GHF50045.1"/>
    </source>
</evidence>
<dbReference type="AlphaFoldDB" id="A0A8H9MC07"/>
<sequence>MSAFRGRGRNGAVTACDRYVVILFRPLLPCVLLAAVVAGCSSSQGGQAQSEQAATQVVTVVAVDKLGNPAPGYEVEASDGFVESCYASPAGGEGLASCSPTAAGADVCWVDSDRVTLLCGTDPWEKKLVRMTSDEEIGTLTPKPTPDPWGLVLADGARCRLRNGGSWGGRADGWVGAYSCDRGEGEYVLVDQNAPDTVVDRSGPVWHVRIGALGGADEQFPAPTPIAVTTAYFAGTP</sequence>
<accession>A0A8H9MC07</accession>
<proteinExistence type="predicted"/>
<comment type="caution">
    <text evidence="1">The sequence shown here is derived from an EMBL/GenBank/DDBJ whole genome shotgun (WGS) entry which is preliminary data.</text>
</comment>